<dbReference type="Proteomes" id="UP000000939">
    <property type="component" value="Chromosome"/>
</dbReference>
<name>D5V7F1_ARCNC</name>
<dbReference type="Gene3D" id="3.40.50.10490">
    <property type="entry name" value="Glucose-6-phosphate isomerase like protein, domain 1"/>
    <property type="match status" value="1"/>
</dbReference>
<evidence type="ECO:0000259" key="10">
    <source>
        <dbReference type="PROSITE" id="PS51464"/>
    </source>
</evidence>
<comment type="subcellular location">
    <subcellularLocation>
        <location evidence="2 9">Cytoplasm</location>
    </subcellularLocation>
</comment>
<feature type="binding site" evidence="9">
    <location>
        <begin position="132"/>
        <end position="134"/>
    </location>
    <ligand>
        <name>substrate</name>
    </ligand>
</feature>
<dbReference type="OrthoDB" id="9810929at2"/>
<dbReference type="PROSITE" id="PS51464">
    <property type="entry name" value="SIS"/>
    <property type="match status" value="1"/>
</dbReference>
<feature type="binding site" evidence="9">
    <location>
        <position position="192"/>
    </location>
    <ligand>
        <name>Zn(2+)</name>
        <dbReference type="ChEBI" id="CHEBI:29105"/>
    </ligand>
</feature>
<dbReference type="AlphaFoldDB" id="D5V7F1"/>
<evidence type="ECO:0000256" key="7">
    <source>
        <dbReference type="ARBA" id="ARBA00023235"/>
    </source>
</evidence>
<dbReference type="CDD" id="cd05006">
    <property type="entry name" value="SIS_GmhA"/>
    <property type="match status" value="1"/>
</dbReference>
<organism evidence="11 12">
    <name type="scientific">Arcobacter nitrofigilis (strain ATCC 33309 / DSM 7299 / CCUG 15893 / LMG 7604 / NCTC 12251 / CI)</name>
    <name type="common">Campylobacter nitrofigilis</name>
    <dbReference type="NCBI Taxonomy" id="572480"/>
    <lineage>
        <taxon>Bacteria</taxon>
        <taxon>Pseudomonadati</taxon>
        <taxon>Campylobacterota</taxon>
        <taxon>Epsilonproteobacteria</taxon>
        <taxon>Campylobacterales</taxon>
        <taxon>Arcobacteraceae</taxon>
        <taxon>Arcobacter</taxon>
    </lineage>
</organism>
<evidence type="ECO:0000256" key="4">
    <source>
        <dbReference type="ARBA" id="ARBA00022490"/>
    </source>
</evidence>
<dbReference type="HAMAP" id="MF_00067">
    <property type="entry name" value="GmhA"/>
    <property type="match status" value="1"/>
</dbReference>
<dbReference type="eggNOG" id="COG0279">
    <property type="taxonomic scope" value="Bacteria"/>
</dbReference>
<accession>D5V7F1</accession>
<gene>
    <name evidence="9" type="primary">gmhA</name>
    <name evidence="11" type="ordered locus">Arnit_2923</name>
</gene>
<dbReference type="UniPathway" id="UPA00041">
    <property type="reaction ID" value="UER00436"/>
</dbReference>
<evidence type="ECO:0000256" key="6">
    <source>
        <dbReference type="ARBA" id="ARBA00022833"/>
    </source>
</evidence>
<dbReference type="InterPro" id="IPR035461">
    <property type="entry name" value="GmhA/DiaA"/>
</dbReference>
<dbReference type="HOGENOM" id="CLU_080999_3_1_7"/>
<feature type="binding site" evidence="9">
    <location>
        <position position="77"/>
    </location>
    <ligand>
        <name>substrate</name>
    </ligand>
</feature>
<reference evidence="11 12" key="1">
    <citation type="journal article" date="2010" name="Stand. Genomic Sci.">
        <title>Complete genome sequence of Arcobacter nitrofigilis type strain (CI).</title>
        <authorList>
            <person name="Pati A."/>
            <person name="Gronow S."/>
            <person name="Lapidus A."/>
            <person name="Copeland A."/>
            <person name="Glavina Del Rio T."/>
            <person name="Nolan M."/>
            <person name="Lucas S."/>
            <person name="Tice H."/>
            <person name="Cheng J.F."/>
            <person name="Han C."/>
            <person name="Chertkov O."/>
            <person name="Bruce D."/>
            <person name="Tapia R."/>
            <person name="Goodwin L."/>
            <person name="Pitluck S."/>
            <person name="Liolios K."/>
            <person name="Ivanova N."/>
            <person name="Mavromatis K."/>
            <person name="Chen A."/>
            <person name="Palaniappan K."/>
            <person name="Land M."/>
            <person name="Hauser L."/>
            <person name="Chang Y.J."/>
            <person name="Jeffries C.D."/>
            <person name="Detter J.C."/>
            <person name="Rohde M."/>
            <person name="Goker M."/>
            <person name="Bristow J."/>
            <person name="Eisen J.A."/>
            <person name="Markowitz V."/>
            <person name="Hugenholtz P."/>
            <person name="Klenk H.P."/>
            <person name="Kyrpides N.C."/>
        </authorList>
    </citation>
    <scope>NUCLEOTIDE SEQUENCE [LARGE SCALE GENOMIC DNA]</scope>
    <source>
        <strain evidence="12">ATCC 33309 / DSM 7299 / CCUG 15893 / LMG 7604 / NCTC 12251 / CI</strain>
    </source>
</reference>
<feature type="binding site" evidence="9">
    <location>
        <position position="184"/>
    </location>
    <ligand>
        <name>Zn(2+)</name>
        <dbReference type="ChEBI" id="CHEBI:29105"/>
    </ligand>
</feature>
<dbReference type="GO" id="GO:0097367">
    <property type="term" value="F:carbohydrate derivative binding"/>
    <property type="evidence" value="ECO:0007669"/>
    <property type="project" value="InterPro"/>
</dbReference>
<keyword evidence="6 9" id="KW-0862">Zinc</keyword>
<comment type="cofactor">
    <cofactor evidence="9">
        <name>Zn(2+)</name>
        <dbReference type="ChEBI" id="CHEBI:29105"/>
    </cofactor>
    <text evidence="9">Binds 1 zinc ion per subunit.</text>
</comment>
<dbReference type="GO" id="GO:0008270">
    <property type="term" value="F:zinc ion binding"/>
    <property type="evidence" value="ECO:0007669"/>
    <property type="project" value="UniProtKB-UniRule"/>
</dbReference>
<dbReference type="KEGG" id="ant:Arnit_2923"/>
<evidence type="ECO:0000256" key="9">
    <source>
        <dbReference type="HAMAP-Rule" id="MF_00067"/>
    </source>
</evidence>
<keyword evidence="5 9" id="KW-0479">Metal-binding</keyword>
<evidence type="ECO:0000256" key="2">
    <source>
        <dbReference type="ARBA" id="ARBA00004496"/>
    </source>
</evidence>
<feature type="binding site" evidence="9">
    <location>
        <begin position="106"/>
        <end position="107"/>
    </location>
    <ligand>
        <name>substrate</name>
    </ligand>
</feature>
<keyword evidence="8 9" id="KW-0119">Carbohydrate metabolism</keyword>
<dbReference type="SUPFAM" id="SSF53697">
    <property type="entry name" value="SIS domain"/>
    <property type="match status" value="1"/>
</dbReference>
<comment type="catalytic activity">
    <reaction evidence="1 9">
        <text>2 D-sedoheptulose 7-phosphate = D-glycero-alpha-D-manno-heptose 7-phosphate + D-glycero-beta-D-manno-heptose 7-phosphate</text>
        <dbReference type="Rhea" id="RHEA:27489"/>
        <dbReference type="ChEBI" id="CHEBI:57483"/>
        <dbReference type="ChEBI" id="CHEBI:60203"/>
        <dbReference type="ChEBI" id="CHEBI:60204"/>
        <dbReference type="EC" id="5.3.1.28"/>
    </reaction>
</comment>
<sequence>MLQKQIINKNSHIVNKYIKNHILESIKTKELIISNKKIIDLITYAAKQCIKAYKNKNKVLIAGNGGSAADAQHIAGELVSRFYFDRPGLAALALTTDTSILTAIGNDYGYEKLFSRQVQANATKGDIFIGISTSGNSKNIIEAFNECKSKEIITIGLTGNKDCLMDKICDICIKVPSSSTPRIQESHILIGHIICSIIEEELFGKGFEK</sequence>
<feature type="binding site" evidence="9">
    <location>
        <begin position="64"/>
        <end position="66"/>
    </location>
    <ligand>
        <name>substrate</name>
    </ligand>
</feature>
<dbReference type="InterPro" id="IPR046348">
    <property type="entry name" value="SIS_dom_sf"/>
</dbReference>
<dbReference type="EC" id="5.3.1.28" evidence="9"/>
<proteinExistence type="inferred from homology"/>
<feature type="domain" description="SIS" evidence="10">
    <location>
        <begin position="49"/>
        <end position="208"/>
    </location>
</feature>
<dbReference type="GO" id="GO:2001061">
    <property type="term" value="P:D-glycero-D-manno-heptose 7-phosphate biosynthetic process"/>
    <property type="evidence" value="ECO:0007669"/>
    <property type="project" value="UniProtKB-UniPathway"/>
</dbReference>
<dbReference type="InterPro" id="IPR001347">
    <property type="entry name" value="SIS_dom"/>
</dbReference>
<dbReference type="STRING" id="572480.Arnit_2923"/>
<feature type="binding site" evidence="9">
    <location>
        <position position="184"/>
    </location>
    <ligand>
        <name>substrate</name>
    </ligand>
</feature>
<keyword evidence="7 9" id="KW-0413">Isomerase</keyword>
<dbReference type="InterPro" id="IPR050099">
    <property type="entry name" value="SIS_GmhA/DiaA_subfam"/>
</dbReference>
<evidence type="ECO:0000256" key="1">
    <source>
        <dbReference type="ARBA" id="ARBA00000348"/>
    </source>
</evidence>
<feature type="binding site" evidence="9">
    <location>
        <position position="73"/>
    </location>
    <ligand>
        <name>Zn(2+)</name>
        <dbReference type="ChEBI" id="CHEBI:29105"/>
    </ligand>
</feature>
<dbReference type="InterPro" id="IPR004515">
    <property type="entry name" value="Phosphoheptose_Isoase"/>
</dbReference>
<dbReference type="GO" id="GO:0005737">
    <property type="term" value="C:cytoplasm"/>
    <property type="evidence" value="ECO:0007669"/>
    <property type="project" value="UniProtKB-SubCell"/>
</dbReference>
<dbReference type="RefSeq" id="WP_013136716.1">
    <property type="nucleotide sequence ID" value="NC_014166.1"/>
</dbReference>
<evidence type="ECO:0000313" key="11">
    <source>
        <dbReference type="EMBL" id="ADG94571.1"/>
    </source>
</evidence>
<dbReference type="GO" id="GO:0005975">
    <property type="term" value="P:carbohydrate metabolic process"/>
    <property type="evidence" value="ECO:0007669"/>
    <property type="project" value="UniProtKB-UniRule"/>
</dbReference>
<feature type="binding site" evidence="9">
    <location>
        <position position="137"/>
    </location>
    <ligand>
        <name>substrate</name>
    </ligand>
</feature>
<evidence type="ECO:0000256" key="8">
    <source>
        <dbReference type="ARBA" id="ARBA00023277"/>
    </source>
</evidence>
<evidence type="ECO:0000256" key="3">
    <source>
        <dbReference type="ARBA" id="ARBA00009894"/>
    </source>
</evidence>
<dbReference type="PANTHER" id="PTHR30390">
    <property type="entry name" value="SEDOHEPTULOSE 7-PHOSPHATE ISOMERASE / DNAA INITIATOR-ASSOCIATING FACTOR FOR REPLICATION INITIATION"/>
    <property type="match status" value="1"/>
</dbReference>
<comment type="similarity">
    <text evidence="3 9">Belongs to the SIS family. GmhA subfamily.</text>
</comment>
<dbReference type="GO" id="GO:0008968">
    <property type="term" value="F:D-sedoheptulose 7-phosphate isomerase activity"/>
    <property type="evidence" value="ECO:0007669"/>
    <property type="project" value="UniProtKB-UniRule"/>
</dbReference>
<keyword evidence="4 9" id="KW-0963">Cytoplasm</keyword>
<comment type="miscellaneous">
    <text evidence="9">The reaction produces a racemic mixture of D-glycero-alpha-D-manno-heptose 7-phosphate and D-glycero-beta-D-manno-heptose 7-phosphate.</text>
</comment>
<evidence type="ECO:0000256" key="5">
    <source>
        <dbReference type="ARBA" id="ARBA00022723"/>
    </source>
</evidence>
<feature type="binding site" evidence="9">
    <location>
        <position position="77"/>
    </location>
    <ligand>
        <name>Zn(2+)</name>
        <dbReference type="ChEBI" id="CHEBI:29105"/>
    </ligand>
</feature>
<keyword evidence="12" id="KW-1185">Reference proteome</keyword>
<evidence type="ECO:0000313" key="12">
    <source>
        <dbReference type="Proteomes" id="UP000000939"/>
    </source>
</evidence>
<comment type="pathway">
    <text evidence="9">Carbohydrate biosynthesis; D-glycero-D-manno-heptose 7-phosphate biosynthesis; D-glycero-alpha-D-manno-heptose 7-phosphate and D-glycero-beta-D-manno-heptose 7-phosphate from sedoheptulose 7-phosphate: step 1/1.</text>
</comment>
<protein>
    <recommendedName>
        <fullName evidence="9">Phosphoheptose isomerase</fullName>
        <ecNumber evidence="9">5.3.1.28</ecNumber>
    </recommendedName>
    <alternativeName>
        <fullName evidence="9">Sedoheptulose 7-phosphate isomerase</fullName>
    </alternativeName>
</protein>
<dbReference type="PANTHER" id="PTHR30390:SF6">
    <property type="entry name" value="DNAA INITIATOR-ASSOCIATING PROTEIN DIAA"/>
    <property type="match status" value="1"/>
</dbReference>
<comment type="function">
    <text evidence="9">Catalyzes the isomerization of sedoheptulose 7-phosphate in D-glycero-D-manno-heptose 7-phosphate.</text>
</comment>
<dbReference type="EMBL" id="CP001999">
    <property type="protein sequence ID" value="ADG94571.1"/>
    <property type="molecule type" value="Genomic_DNA"/>
</dbReference>
<dbReference type="Pfam" id="PF13580">
    <property type="entry name" value="SIS_2"/>
    <property type="match status" value="1"/>
</dbReference>